<evidence type="ECO:0000313" key="2">
    <source>
        <dbReference type="Proteomes" id="UP000317318"/>
    </source>
</evidence>
<dbReference type="Proteomes" id="UP000317318">
    <property type="component" value="Chromosome"/>
</dbReference>
<gene>
    <name evidence="1" type="ORF">Pan189_40400</name>
</gene>
<protein>
    <submittedName>
        <fullName evidence="1">Uncharacterized protein</fullName>
    </submittedName>
</protein>
<name>A0A517R724_9PLAN</name>
<reference evidence="1 2" key="1">
    <citation type="submission" date="2019-02" db="EMBL/GenBank/DDBJ databases">
        <title>Deep-cultivation of Planctomycetes and their phenomic and genomic characterization uncovers novel biology.</title>
        <authorList>
            <person name="Wiegand S."/>
            <person name="Jogler M."/>
            <person name="Boedeker C."/>
            <person name="Pinto D."/>
            <person name="Vollmers J."/>
            <person name="Rivas-Marin E."/>
            <person name="Kohn T."/>
            <person name="Peeters S.H."/>
            <person name="Heuer A."/>
            <person name="Rast P."/>
            <person name="Oberbeckmann S."/>
            <person name="Bunk B."/>
            <person name="Jeske O."/>
            <person name="Meyerdierks A."/>
            <person name="Storesund J.E."/>
            <person name="Kallscheuer N."/>
            <person name="Luecker S."/>
            <person name="Lage O.M."/>
            <person name="Pohl T."/>
            <person name="Merkel B.J."/>
            <person name="Hornburger P."/>
            <person name="Mueller R.-W."/>
            <person name="Bruemmer F."/>
            <person name="Labrenz M."/>
            <person name="Spormann A.M."/>
            <person name="Op den Camp H."/>
            <person name="Overmann J."/>
            <person name="Amann R."/>
            <person name="Jetten M.S.M."/>
            <person name="Mascher T."/>
            <person name="Medema M.H."/>
            <person name="Devos D.P."/>
            <person name="Kaster A.-K."/>
            <person name="Ovreas L."/>
            <person name="Rohde M."/>
            <person name="Galperin M.Y."/>
            <person name="Jogler C."/>
        </authorList>
    </citation>
    <scope>NUCLEOTIDE SEQUENCE [LARGE SCALE GENOMIC DNA]</scope>
    <source>
        <strain evidence="1 2">Pan189</strain>
    </source>
</reference>
<dbReference type="AlphaFoldDB" id="A0A517R724"/>
<keyword evidence="2" id="KW-1185">Reference proteome</keyword>
<accession>A0A517R724</accession>
<dbReference type="EMBL" id="CP036268">
    <property type="protein sequence ID" value="QDT39631.1"/>
    <property type="molecule type" value="Genomic_DNA"/>
</dbReference>
<proteinExistence type="predicted"/>
<evidence type="ECO:0000313" key="1">
    <source>
        <dbReference type="EMBL" id="QDT39631.1"/>
    </source>
</evidence>
<organism evidence="1 2">
    <name type="scientific">Stratiformator vulcanicus</name>
    <dbReference type="NCBI Taxonomy" id="2527980"/>
    <lineage>
        <taxon>Bacteria</taxon>
        <taxon>Pseudomonadati</taxon>
        <taxon>Planctomycetota</taxon>
        <taxon>Planctomycetia</taxon>
        <taxon>Planctomycetales</taxon>
        <taxon>Planctomycetaceae</taxon>
        <taxon>Stratiformator</taxon>
    </lineage>
</organism>
<dbReference type="KEGG" id="svp:Pan189_40400"/>
<sequence>MISPRTSSANGSAGISANSSAVMSRVSVEKDMAAHLEIKELEILFYPDTAARNQMSAAPITSNPRLITALT</sequence>